<comment type="similarity">
    <text evidence="2">Belongs to the FemABX family.</text>
</comment>
<evidence type="ECO:0000313" key="10">
    <source>
        <dbReference type="EMBL" id="MBI5975435.1"/>
    </source>
</evidence>
<sequence>MKFTELTVEEYEQFVQNPNLESHYFQVKENIATREADDFKVVLLGVKDENNQVIAASLFSKIPTMGSYVYYSNRGPVMDYTDLGLVDFFLKSLTAYLQKNKCLYVKMDPYWIYRVYDKDINPITNEPNDQLVQLFKSHGYEHHGFTTKYDTSSQVRWMGVLDLKDETPQTLKKKFDSQRKRNVNKAQNFGVKVKFLEENEIDQFLDLYRETEERTGFTSKTDEYFKNFIKHYKSKVLIPLAYIDLDEYVKTLQDGLNDKENRRDQMMSKEQKSDKQLKKIAELDKQIEHDQKELLKASELRKTDGAILNLASGVFFTNAYEMNYFSGGSSEKYNHFMGPYAMHWFMINYCFEHGYQRYNFYGLSGDFTEDSEDYGVYRFKRGFNVQIEELIGDFYKPINKVKYFLFNTLNKVRSKIK</sequence>
<dbReference type="Gene3D" id="1.20.58.90">
    <property type="match status" value="1"/>
</dbReference>
<feature type="coiled-coil region" evidence="9">
    <location>
        <begin position="249"/>
        <end position="300"/>
    </location>
</feature>
<keyword evidence="8" id="KW-0961">Cell wall biogenesis/degradation</keyword>
<keyword evidence="5" id="KW-0133">Cell shape</keyword>
<comment type="subcellular location">
    <subcellularLocation>
        <location evidence="1">Cytoplasm</location>
    </subcellularLocation>
</comment>
<evidence type="ECO:0000256" key="9">
    <source>
        <dbReference type="SAM" id="Coils"/>
    </source>
</evidence>
<evidence type="ECO:0000313" key="11">
    <source>
        <dbReference type="Proteomes" id="UP000751852"/>
    </source>
</evidence>
<dbReference type="PANTHER" id="PTHR36174">
    <property type="entry name" value="LIPID II:GLYCINE GLYCYLTRANSFERASE"/>
    <property type="match status" value="1"/>
</dbReference>
<keyword evidence="7" id="KW-0012">Acyltransferase</keyword>
<reference evidence="10 11" key="1">
    <citation type="submission" date="2020-04" db="EMBL/GenBank/DDBJ databases">
        <title>Staphylococcus species from domestic dog.</title>
        <authorList>
            <person name="Paterson G.K."/>
        </authorList>
    </citation>
    <scope>NUCLEOTIDE SEQUENCE [LARGE SCALE GENOMIC DNA]</scope>
    <source>
        <strain evidence="10 11">H16/1A</strain>
    </source>
</reference>
<protein>
    <submittedName>
        <fullName evidence="10">Aminoacyltransferase</fullName>
    </submittedName>
</protein>
<keyword evidence="11" id="KW-1185">Reference proteome</keyword>
<keyword evidence="4" id="KW-0808">Transferase</keyword>
<comment type="caution">
    <text evidence="10">The sequence shown here is derived from an EMBL/GenBank/DDBJ whole genome shotgun (WGS) entry which is preliminary data.</text>
</comment>
<dbReference type="Proteomes" id="UP000751852">
    <property type="component" value="Unassembled WGS sequence"/>
</dbReference>
<dbReference type="InterPro" id="IPR050644">
    <property type="entry name" value="PG_Glycine_Bridge_Synth"/>
</dbReference>
<evidence type="ECO:0000256" key="2">
    <source>
        <dbReference type="ARBA" id="ARBA00009943"/>
    </source>
</evidence>
<proteinExistence type="inferred from homology"/>
<dbReference type="Pfam" id="PF02388">
    <property type="entry name" value="FemAB"/>
    <property type="match status" value="1"/>
</dbReference>
<evidence type="ECO:0000256" key="6">
    <source>
        <dbReference type="ARBA" id="ARBA00022984"/>
    </source>
</evidence>
<accession>A0ABS0T9L3</accession>
<evidence type="ECO:0000256" key="8">
    <source>
        <dbReference type="ARBA" id="ARBA00023316"/>
    </source>
</evidence>
<evidence type="ECO:0000256" key="3">
    <source>
        <dbReference type="ARBA" id="ARBA00022490"/>
    </source>
</evidence>
<evidence type="ECO:0000256" key="1">
    <source>
        <dbReference type="ARBA" id="ARBA00004496"/>
    </source>
</evidence>
<organism evidence="10 11">
    <name type="scientific">Staphylococcus canis</name>
    <dbReference type="NCBI Taxonomy" id="2724942"/>
    <lineage>
        <taxon>Bacteria</taxon>
        <taxon>Bacillati</taxon>
        <taxon>Bacillota</taxon>
        <taxon>Bacilli</taxon>
        <taxon>Bacillales</taxon>
        <taxon>Staphylococcaceae</taxon>
        <taxon>Staphylococcus</taxon>
    </lineage>
</organism>
<keyword evidence="3" id="KW-0963">Cytoplasm</keyword>
<dbReference type="EMBL" id="JABANU010000017">
    <property type="protein sequence ID" value="MBI5975435.1"/>
    <property type="molecule type" value="Genomic_DNA"/>
</dbReference>
<keyword evidence="9" id="KW-0175">Coiled coil</keyword>
<dbReference type="Gene3D" id="3.40.630.30">
    <property type="match status" value="2"/>
</dbReference>
<dbReference type="InterPro" id="IPR003447">
    <property type="entry name" value="FEMABX"/>
</dbReference>
<evidence type="ECO:0000256" key="4">
    <source>
        <dbReference type="ARBA" id="ARBA00022679"/>
    </source>
</evidence>
<gene>
    <name evidence="10" type="ORF">HHH54_07430</name>
</gene>
<dbReference type="PROSITE" id="PS51191">
    <property type="entry name" value="FEMABX"/>
    <property type="match status" value="1"/>
</dbReference>
<evidence type="ECO:0000256" key="5">
    <source>
        <dbReference type="ARBA" id="ARBA00022960"/>
    </source>
</evidence>
<keyword evidence="6" id="KW-0573">Peptidoglycan synthesis</keyword>
<dbReference type="InterPro" id="IPR016181">
    <property type="entry name" value="Acyl_CoA_acyltransferase"/>
</dbReference>
<evidence type="ECO:0000256" key="7">
    <source>
        <dbReference type="ARBA" id="ARBA00023315"/>
    </source>
</evidence>
<dbReference type="RefSeq" id="WP_198618214.1">
    <property type="nucleotide sequence ID" value="NZ_JABANU010000017.1"/>
</dbReference>
<name>A0ABS0T9L3_9STAP</name>
<dbReference type="PANTHER" id="PTHR36174:SF2">
    <property type="entry name" value="AMINOACYLTRANSFERASE FEMA"/>
    <property type="match status" value="1"/>
</dbReference>
<dbReference type="SUPFAM" id="SSF55729">
    <property type="entry name" value="Acyl-CoA N-acyltransferases (Nat)"/>
    <property type="match status" value="2"/>
</dbReference>